<name>A0A2K3D083_CHLRE</name>
<accession>A0A2K3D083</accession>
<reference evidence="1 2" key="1">
    <citation type="journal article" date="2007" name="Science">
        <title>The Chlamydomonas genome reveals the evolution of key animal and plant functions.</title>
        <authorList>
            <person name="Merchant S.S."/>
            <person name="Prochnik S.E."/>
            <person name="Vallon O."/>
            <person name="Harris E.H."/>
            <person name="Karpowicz S.J."/>
            <person name="Witman G.B."/>
            <person name="Terry A."/>
            <person name="Salamov A."/>
            <person name="Fritz-Laylin L.K."/>
            <person name="Marechal-Drouard L."/>
            <person name="Marshall W.F."/>
            <person name="Qu L.H."/>
            <person name="Nelson D.R."/>
            <person name="Sanderfoot A.A."/>
            <person name="Spalding M.H."/>
            <person name="Kapitonov V.V."/>
            <person name="Ren Q."/>
            <person name="Ferris P."/>
            <person name="Lindquist E."/>
            <person name="Shapiro H."/>
            <person name="Lucas S.M."/>
            <person name="Grimwood J."/>
            <person name="Schmutz J."/>
            <person name="Cardol P."/>
            <person name="Cerutti H."/>
            <person name="Chanfreau G."/>
            <person name="Chen C.L."/>
            <person name="Cognat V."/>
            <person name="Croft M.T."/>
            <person name="Dent R."/>
            <person name="Dutcher S."/>
            <person name="Fernandez E."/>
            <person name="Fukuzawa H."/>
            <person name="Gonzalez-Ballester D."/>
            <person name="Gonzalez-Halphen D."/>
            <person name="Hallmann A."/>
            <person name="Hanikenne M."/>
            <person name="Hippler M."/>
            <person name="Inwood W."/>
            <person name="Jabbari K."/>
            <person name="Kalanon M."/>
            <person name="Kuras R."/>
            <person name="Lefebvre P.A."/>
            <person name="Lemaire S.D."/>
            <person name="Lobanov A.V."/>
            <person name="Lohr M."/>
            <person name="Manuell A."/>
            <person name="Meier I."/>
            <person name="Mets L."/>
            <person name="Mittag M."/>
            <person name="Mittelmeier T."/>
            <person name="Moroney J.V."/>
            <person name="Moseley J."/>
            <person name="Napoli C."/>
            <person name="Nedelcu A.M."/>
            <person name="Niyogi K."/>
            <person name="Novoselov S.V."/>
            <person name="Paulsen I.T."/>
            <person name="Pazour G."/>
            <person name="Purton S."/>
            <person name="Ral J.P."/>
            <person name="Riano-Pachon D.M."/>
            <person name="Riekhof W."/>
            <person name="Rymarquis L."/>
            <person name="Schroda M."/>
            <person name="Stern D."/>
            <person name="Umen J."/>
            <person name="Willows R."/>
            <person name="Wilson N."/>
            <person name="Zimmer S.L."/>
            <person name="Allmer J."/>
            <person name="Balk J."/>
            <person name="Bisova K."/>
            <person name="Chen C.J."/>
            <person name="Elias M."/>
            <person name="Gendler K."/>
            <person name="Hauser C."/>
            <person name="Lamb M.R."/>
            <person name="Ledford H."/>
            <person name="Long J.C."/>
            <person name="Minagawa J."/>
            <person name="Page M.D."/>
            <person name="Pan J."/>
            <person name="Pootakham W."/>
            <person name="Roje S."/>
            <person name="Rose A."/>
            <person name="Stahlberg E."/>
            <person name="Terauchi A.M."/>
            <person name="Yang P."/>
            <person name="Ball S."/>
            <person name="Bowler C."/>
            <person name="Dieckmann C.L."/>
            <person name="Gladyshev V.N."/>
            <person name="Green P."/>
            <person name="Jorgensen R."/>
            <person name="Mayfield S."/>
            <person name="Mueller-Roeber B."/>
            <person name="Rajamani S."/>
            <person name="Sayre R.T."/>
            <person name="Brokstein P."/>
            <person name="Dubchak I."/>
            <person name="Goodstein D."/>
            <person name="Hornick L."/>
            <person name="Huang Y.W."/>
            <person name="Jhaveri J."/>
            <person name="Luo Y."/>
            <person name="Martinez D."/>
            <person name="Ngau W.C."/>
            <person name="Otillar B."/>
            <person name="Poliakov A."/>
            <person name="Porter A."/>
            <person name="Szajkowski L."/>
            <person name="Werner G."/>
            <person name="Zhou K."/>
            <person name="Grigoriev I.V."/>
            <person name="Rokhsar D.S."/>
            <person name="Grossman A.R."/>
        </authorList>
    </citation>
    <scope>NUCLEOTIDE SEQUENCE [LARGE SCALE GENOMIC DNA]</scope>
    <source>
        <strain evidence="2">CC-503</strain>
    </source>
</reference>
<evidence type="ECO:0000313" key="1">
    <source>
        <dbReference type="EMBL" id="PNW73931.1"/>
    </source>
</evidence>
<organism evidence="1 2">
    <name type="scientific">Chlamydomonas reinhardtii</name>
    <name type="common">Chlamydomonas smithii</name>
    <dbReference type="NCBI Taxonomy" id="3055"/>
    <lineage>
        <taxon>Eukaryota</taxon>
        <taxon>Viridiplantae</taxon>
        <taxon>Chlorophyta</taxon>
        <taxon>core chlorophytes</taxon>
        <taxon>Chlorophyceae</taxon>
        <taxon>CS clade</taxon>
        <taxon>Chlamydomonadales</taxon>
        <taxon>Chlamydomonadaceae</taxon>
        <taxon>Chlamydomonas</taxon>
    </lineage>
</organism>
<keyword evidence="2" id="KW-1185">Reference proteome</keyword>
<dbReference type="EMBL" id="CM008974">
    <property type="protein sequence ID" value="PNW73931.1"/>
    <property type="molecule type" value="Genomic_DNA"/>
</dbReference>
<dbReference type="AlphaFoldDB" id="A0A2K3D083"/>
<dbReference type="InParanoid" id="A0A2K3D083"/>
<dbReference type="Gramene" id="PNW73931">
    <property type="protein sequence ID" value="PNW73931"/>
    <property type="gene ID" value="CHLRE_13g578676v5"/>
</dbReference>
<protein>
    <submittedName>
        <fullName evidence="1">Uncharacterized protein</fullName>
    </submittedName>
</protein>
<dbReference type="GeneID" id="66055981"/>
<evidence type="ECO:0000313" key="2">
    <source>
        <dbReference type="Proteomes" id="UP000006906"/>
    </source>
</evidence>
<dbReference type="Proteomes" id="UP000006906">
    <property type="component" value="Chromosome 13"/>
</dbReference>
<proteinExistence type="predicted"/>
<gene>
    <name evidence="1" type="ORF">CHLRE_13g578676v5</name>
</gene>
<dbReference type="KEGG" id="cre:CHLRE_13g578676v5"/>
<sequence length="83" mass="8462">MLGNRDLNAAANIRLIAACVEDGTPYPAALSRPPKRRGWISGSGVQISDGGGVCCSVCVLQRGGVCAAACVLQVEPVLPSRPA</sequence>
<dbReference type="RefSeq" id="XP_042917486.1">
    <property type="nucleotide sequence ID" value="XM_043069511.1"/>
</dbReference>